<evidence type="ECO:0000256" key="3">
    <source>
        <dbReference type="ARBA" id="ARBA00011716"/>
    </source>
</evidence>
<dbReference type="SUPFAM" id="SSF46579">
    <property type="entry name" value="Prefoldin"/>
    <property type="match status" value="1"/>
</dbReference>
<dbReference type="PANTHER" id="PTHR20903:SF0">
    <property type="entry name" value="PREFOLDIN SUBUNIT 1"/>
    <property type="match status" value="1"/>
</dbReference>
<dbReference type="InterPro" id="IPR009053">
    <property type="entry name" value="Prefoldin"/>
</dbReference>
<comment type="function">
    <text evidence="7 9">Molecular chaperone capable of stabilizing a range of proteins. Seems to fulfill an ATP-independent, HSP70-like function in archaeal de novo protein folding.</text>
</comment>
<dbReference type="CDD" id="cd23162">
    <property type="entry name" value="Prefoldin_beta_GimC"/>
    <property type="match status" value="1"/>
</dbReference>
<dbReference type="GO" id="GO:0005524">
    <property type="term" value="F:ATP binding"/>
    <property type="evidence" value="ECO:0007669"/>
    <property type="project" value="UniProtKB-KW"/>
</dbReference>
<dbReference type="EMBL" id="CP011097">
    <property type="protein sequence ID" value="AJZ75647.1"/>
    <property type="molecule type" value="Genomic_DNA"/>
</dbReference>
<comment type="subunit">
    <text evidence="3 9">Heterohexamer of two alpha and four beta subunits.</text>
</comment>
<dbReference type="HAMAP" id="MF_00307">
    <property type="entry name" value="PfdB"/>
    <property type="match status" value="1"/>
</dbReference>
<dbReference type="GO" id="GO:0005737">
    <property type="term" value="C:cytoplasm"/>
    <property type="evidence" value="ECO:0007669"/>
    <property type="project" value="UniProtKB-SubCell"/>
</dbReference>
<dbReference type="RefSeq" id="WP_048188493.1">
    <property type="nucleotide sequence ID" value="NZ_CP011097.1"/>
</dbReference>
<keyword evidence="11" id="KW-0067">ATP-binding</keyword>
<dbReference type="Gene3D" id="1.10.287.370">
    <property type="match status" value="1"/>
</dbReference>
<comment type="similarity">
    <text evidence="2 9">Belongs to the prefoldin subunit beta family.</text>
</comment>
<dbReference type="GO" id="GO:0016272">
    <property type="term" value="C:prefoldin complex"/>
    <property type="evidence" value="ECO:0007669"/>
    <property type="project" value="UniProtKB-UniRule"/>
</dbReference>
<dbReference type="GO" id="GO:0051082">
    <property type="term" value="F:unfolded protein binding"/>
    <property type="evidence" value="ECO:0007669"/>
    <property type="project" value="UniProtKB-UniRule"/>
</dbReference>
<evidence type="ECO:0000256" key="1">
    <source>
        <dbReference type="ARBA" id="ARBA00004496"/>
    </source>
</evidence>
<accession>A0A3G1B1C1</accession>
<dbReference type="Pfam" id="PF01920">
    <property type="entry name" value="Prefoldin_2"/>
    <property type="match status" value="1"/>
</dbReference>
<proteinExistence type="inferred from homology"/>
<evidence type="ECO:0000313" key="12">
    <source>
        <dbReference type="Proteomes" id="UP000266745"/>
    </source>
</evidence>
<dbReference type="KEGG" id="tah:SU86_003870"/>
<dbReference type="InterPro" id="IPR002777">
    <property type="entry name" value="PFD_beta-like"/>
</dbReference>
<evidence type="ECO:0000256" key="6">
    <source>
        <dbReference type="ARBA" id="ARBA00023186"/>
    </source>
</evidence>
<evidence type="ECO:0000256" key="4">
    <source>
        <dbReference type="ARBA" id="ARBA00016304"/>
    </source>
</evidence>
<comment type="subcellular location">
    <subcellularLocation>
        <location evidence="1 9">Cytoplasm</location>
    </subcellularLocation>
</comment>
<evidence type="ECO:0000256" key="8">
    <source>
        <dbReference type="ARBA" id="ARBA00033461"/>
    </source>
</evidence>
<keyword evidence="5 9" id="KW-0963">Cytoplasm</keyword>
<dbReference type="AlphaFoldDB" id="A0A3G1B1C1"/>
<evidence type="ECO:0000256" key="2">
    <source>
        <dbReference type="ARBA" id="ARBA00008045"/>
    </source>
</evidence>
<name>A0A3G1B1C1_9ARCH</name>
<keyword evidence="12" id="KW-1185">Reference proteome</keyword>
<evidence type="ECO:0000256" key="7">
    <source>
        <dbReference type="ARBA" id="ARBA00025077"/>
    </source>
</evidence>
<evidence type="ECO:0000313" key="11">
    <source>
        <dbReference type="EMBL" id="AJZ75647.1"/>
    </source>
</evidence>
<organism evidence="11 12">
    <name type="scientific">Candidatus Nitrosotenuis cloacae</name>
    <dbReference type="NCBI Taxonomy" id="1603555"/>
    <lineage>
        <taxon>Archaea</taxon>
        <taxon>Nitrososphaerota</taxon>
        <taxon>Candidatus Nitrosotenuis</taxon>
    </lineage>
</organism>
<dbReference type="PANTHER" id="PTHR20903">
    <property type="entry name" value="PREFOLDIN SUBUNIT 1-RELATED"/>
    <property type="match status" value="1"/>
</dbReference>
<gene>
    <name evidence="9" type="primary">pfdB</name>
    <name evidence="11" type="ORF">SU86_003870</name>
</gene>
<reference evidence="11 12" key="1">
    <citation type="journal article" date="2016" name="Sci. Rep.">
        <title>A novel ammonia-oxidizing archaeon from wastewater treatment plant: Its enrichment, physiological and genomic characteristics.</title>
        <authorList>
            <person name="Li Y."/>
            <person name="Ding K."/>
            <person name="Wen X."/>
            <person name="Zhang B."/>
            <person name="Shen B."/>
            <person name="Yang Y."/>
        </authorList>
    </citation>
    <scope>NUCLEOTIDE SEQUENCE [LARGE SCALE GENOMIC DNA]</scope>
    <source>
        <strain evidence="11 12">SAT1</strain>
    </source>
</reference>
<dbReference type="NCBIfam" id="TIGR02338">
    <property type="entry name" value="gimC_beta"/>
    <property type="match status" value="1"/>
</dbReference>
<dbReference type="STRING" id="1603555.SU86_003870"/>
<evidence type="ECO:0000256" key="5">
    <source>
        <dbReference type="ARBA" id="ARBA00022490"/>
    </source>
</evidence>
<keyword evidence="11" id="KW-0547">Nucleotide-binding</keyword>
<protein>
    <recommendedName>
        <fullName evidence="4 9">Prefoldin subunit beta</fullName>
    </recommendedName>
    <alternativeName>
        <fullName evidence="8 9">GimC subunit beta</fullName>
    </alternativeName>
</protein>
<keyword evidence="6 9" id="KW-0143">Chaperone</keyword>
<dbReference type="OrthoDB" id="11287at2157"/>
<evidence type="ECO:0000256" key="9">
    <source>
        <dbReference type="HAMAP-Rule" id="MF_00307"/>
    </source>
</evidence>
<dbReference type="GO" id="GO:0044183">
    <property type="term" value="F:protein folding chaperone"/>
    <property type="evidence" value="ECO:0007669"/>
    <property type="project" value="TreeGrafter"/>
</dbReference>
<dbReference type="Proteomes" id="UP000266745">
    <property type="component" value="Chromosome"/>
</dbReference>
<feature type="coiled-coil region" evidence="10">
    <location>
        <begin position="11"/>
        <end position="95"/>
    </location>
</feature>
<sequence length="123" mass="14157">MSQGQQIPPWLQEQLMKLQQSQQNLQSIMAQKQQLDIEQMESERALEELKKVADTDPVYKHAGTILVKSTKTTLISELEERKELANTRVTVLAKQEARIKESIKEQETKINEMIRGSQKPPSQ</sequence>
<dbReference type="GeneID" id="24875530"/>
<dbReference type="FunFam" id="1.10.287.370:FF:000013">
    <property type="entry name" value="Prefoldin subunit beta"/>
    <property type="match status" value="1"/>
</dbReference>
<keyword evidence="10" id="KW-0175">Coiled coil</keyword>
<dbReference type="InterPro" id="IPR012713">
    <property type="entry name" value="PfdB"/>
</dbReference>
<evidence type="ECO:0000256" key="10">
    <source>
        <dbReference type="SAM" id="Coils"/>
    </source>
</evidence>